<organism evidence="2">
    <name type="scientific">marine sediment metagenome</name>
    <dbReference type="NCBI Taxonomy" id="412755"/>
    <lineage>
        <taxon>unclassified sequences</taxon>
        <taxon>metagenomes</taxon>
        <taxon>ecological metagenomes</taxon>
    </lineage>
</organism>
<gene>
    <name evidence="2" type="ORF">LCGC14_3068030</name>
</gene>
<dbReference type="Gene3D" id="1.10.10.10">
    <property type="entry name" value="Winged helix-like DNA-binding domain superfamily/Winged helix DNA-binding domain"/>
    <property type="match status" value="1"/>
</dbReference>
<dbReference type="SUPFAM" id="SSF46785">
    <property type="entry name" value="Winged helix' DNA-binding domain"/>
    <property type="match status" value="1"/>
</dbReference>
<feature type="domain" description="Transcription regulator PadR N-terminal" evidence="1">
    <location>
        <begin position="5"/>
        <end position="69"/>
    </location>
</feature>
<proteinExistence type="predicted"/>
<dbReference type="InterPro" id="IPR052509">
    <property type="entry name" value="Metal_resp_DNA-bind_regulator"/>
</dbReference>
<sequence>MYHGSKEPFYGTWFKKELANHGYNISDGTLYPWLNRLEHSGYLKGEERNVQGKIRKYYSITDSGKAHFNQMKEYLKELYDEVM</sequence>
<dbReference type="InterPro" id="IPR036390">
    <property type="entry name" value="WH_DNA-bd_sf"/>
</dbReference>
<accession>A0A0F8YPM6</accession>
<comment type="caution">
    <text evidence="2">The sequence shown here is derived from an EMBL/GenBank/DDBJ whole genome shotgun (WGS) entry which is preliminary data.</text>
</comment>
<reference evidence="2" key="1">
    <citation type="journal article" date="2015" name="Nature">
        <title>Complex archaea that bridge the gap between prokaryotes and eukaryotes.</title>
        <authorList>
            <person name="Spang A."/>
            <person name="Saw J.H."/>
            <person name="Jorgensen S.L."/>
            <person name="Zaremba-Niedzwiedzka K."/>
            <person name="Martijn J."/>
            <person name="Lind A.E."/>
            <person name="van Eijk R."/>
            <person name="Schleper C."/>
            <person name="Guy L."/>
            <person name="Ettema T.J."/>
        </authorList>
    </citation>
    <scope>NUCLEOTIDE SEQUENCE</scope>
</reference>
<dbReference type="PANTHER" id="PTHR33169:SF14">
    <property type="entry name" value="TRANSCRIPTIONAL REGULATOR RV3488"/>
    <property type="match status" value="1"/>
</dbReference>
<evidence type="ECO:0000259" key="1">
    <source>
        <dbReference type="Pfam" id="PF03551"/>
    </source>
</evidence>
<protein>
    <recommendedName>
        <fullName evidence="1">Transcription regulator PadR N-terminal domain-containing protein</fullName>
    </recommendedName>
</protein>
<evidence type="ECO:0000313" key="2">
    <source>
        <dbReference type="EMBL" id="KKK56089.1"/>
    </source>
</evidence>
<dbReference type="Pfam" id="PF03551">
    <property type="entry name" value="PadR"/>
    <property type="match status" value="1"/>
</dbReference>
<name>A0A0F8YPM6_9ZZZZ</name>
<dbReference type="InterPro" id="IPR036388">
    <property type="entry name" value="WH-like_DNA-bd_sf"/>
</dbReference>
<dbReference type="EMBL" id="LAZR01065163">
    <property type="protein sequence ID" value="KKK56089.1"/>
    <property type="molecule type" value="Genomic_DNA"/>
</dbReference>
<dbReference type="AlphaFoldDB" id="A0A0F8YPM6"/>
<dbReference type="PANTHER" id="PTHR33169">
    <property type="entry name" value="PADR-FAMILY TRANSCRIPTIONAL REGULATOR"/>
    <property type="match status" value="1"/>
</dbReference>
<dbReference type="InterPro" id="IPR005149">
    <property type="entry name" value="Tscrpt_reg_PadR_N"/>
</dbReference>